<keyword evidence="2" id="KW-1185">Reference proteome</keyword>
<comment type="caution">
    <text evidence="1">The sequence shown here is derived from an EMBL/GenBank/DDBJ whole genome shotgun (WGS) entry which is preliminary data.</text>
</comment>
<dbReference type="InterPro" id="IPR023996">
    <property type="entry name" value="TonB-dep_OMP_SusC/RagA"/>
</dbReference>
<organism evidence="1 2">
    <name type="scientific">Pedobacter jamesrossensis</name>
    <dbReference type="NCBI Taxonomy" id="1908238"/>
    <lineage>
        <taxon>Bacteria</taxon>
        <taxon>Pseudomonadati</taxon>
        <taxon>Bacteroidota</taxon>
        <taxon>Sphingobacteriia</taxon>
        <taxon>Sphingobacteriales</taxon>
        <taxon>Sphingobacteriaceae</taxon>
        <taxon>Pedobacter</taxon>
    </lineage>
</organism>
<dbReference type="InterPro" id="IPR037066">
    <property type="entry name" value="Plug_dom_sf"/>
</dbReference>
<name>A0ABV8NP92_9SPHI</name>
<dbReference type="RefSeq" id="WP_378962870.1">
    <property type="nucleotide sequence ID" value="NZ_JBHRXC010000001.1"/>
</dbReference>
<dbReference type="NCBIfam" id="TIGR04057">
    <property type="entry name" value="SusC_RagA_signa"/>
    <property type="match status" value="1"/>
</dbReference>
<dbReference type="EMBL" id="JBHSBY010000143">
    <property type="protein sequence ID" value="MFC4198825.1"/>
    <property type="molecule type" value="Genomic_DNA"/>
</dbReference>
<dbReference type="Proteomes" id="UP001595792">
    <property type="component" value="Unassembled WGS sequence"/>
</dbReference>
<gene>
    <name evidence="1" type="ORF">ACFOUY_19115</name>
</gene>
<protein>
    <submittedName>
        <fullName evidence="1">SusC/RagA family TonB-linked outer membrane protein</fullName>
    </submittedName>
</protein>
<dbReference type="NCBIfam" id="TIGR04056">
    <property type="entry name" value="OMP_RagA_SusC"/>
    <property type="match status" value="1"/>
</dbReference>
<accession>A0ABV8NP92</accession>
<reference evidence="2" key="1">
    <citation type="journal article" date="2019" name="Int. J. Syst. Evol. Microbiol.">
        <title>The Global Catalogue of Microorganisms (GCM) 10K type strain sequencing project: providing services to taxonomists for standard genome sequencing and annotation.</title>
        <authorList>
            <consortium name="The Broad Institute Genomics Platform"/>
            <consortium name="The Broad Institute Genome Sequencing Center for Infectious Disease"/>
            <person name="Wu L."/>
            <person name="Ma J."/>
        </authorList>
    </citation>
    <scope>NUCLEOTIDE SEQUENCE [LARGE SCALE GENOMIC DNA]</scope>
    <source>
        <strain evidence="2">CCM 8689</strain>
    </source>
</reference>
<dbReference type="InterPro" id="IPR023997">
    <property type="entry name" value="TonB-dep_OMP_SusC/RagA_CS"/>
</dbReference>
<dbReference type="Gene3D" id="2.170.130.10">
    <property type="entry name" value="TonB-dependent receptor, plug domain"/>
    <property type="match status" value="1"/>
</dbReference>
<sequence length="977" mass="106264">MKLRYYPIIIFTAVFTFFQSDALAQVKQKGKNDSKSGLKTDSIKIMPRNVQRYIGYSRQDSVLITSAISTIKGDILTKNFNTNLGNKLYGRLAGLTVSQGGSEAGYDRPSLLSRGRNSYQGQVSQEPLVIVDGFIGSYELLVAEEIEEISLLKDASALAVYGFRGANGVLLVTTKRGKAGPLSIGFSSQLGFNRATSIPKTLNSFDYASLYNEAAANDGRPPLYDATALESYKTGNNPTLYPNINWYDEALRKTAPVSNYNLNFSGGDKTVRYFVALNAINQQGLYKNFGDDDQESSNSTYSRYNFRSNIEVNITKRFSATLLLGGNVEDKANPYQITSGGSFNAFASTPPNAFPVRIPDNSVTVTGAAIPNGSFAGTAGLTNPIANLAGTGFFEYNARTFQSNFSLRHDLDFITQGLSASASISFNNYFQGGSGKTKQVQRYIISNNSGTAVYSPAIAEPNLILSGQELYPGENRSFGIQSSLNYNRTFGIHGITGLLFYNSDSYNIIREQPTTSAANNALPYKTNGGGGRVTYVNNNKYIAEVSFGFMGSENFAKGNRYGFFPAASVGWIASNEDFLKNNRTISLLKLRGSYGLTGNDNIGGRFLFEQRYPSGASYVFGASTTVFSLTEGRLANPNITWEKEKVANIGAEIILKNQFKFSMDLFDRDRYDLLPSVNATGGASSASIPMFLGYNQFPLLNVGKVNNKGFEAVMSYNNKSSKALSFFAEANVFYAKNKIIFSDESPDLNRSTLTTGLPIGVPFGLRALGLFQNQADVDASAKPIGANVRVGDIKYADIGGPNGIPDGIIDGNDNVVVGNPGTPNLSLGFHSGLKYKGFDLDFVIQGVTGRSVFLNGSYFSQFQNANASASAIALERWTPTTAATAEFPRLSLNGNQNNYRFSSFYERDGSFIKLRSVEIGYSFKKSLLQKIKLTNGRIFINGTNLLSIDKIPYGDPESLDTGYPPLQSYSVGLRVGF</sequence>
<proteinExistence type="predicted"/>
<evidence type="ECO:0000313" key="2">
    <source>
        <dbReference type="Proteomes" id="UP001595792"/>
    </source>
</evidence>
<evidence type="ECO:0000313" key="1">
    <source>
        <dbReference type="EMBL" id="MFC4198825.1"/>
    </source>
</evidence>
<dbReference type="SUPFAM" id="SSF56935">
    <property type="entry name" value="Porins"/>
    <property type="match status" value="1"/>
</dbReference>